<keyword evidence="6 11" id="KW-1133">Transmembrane helix</keyword>
<reference evidence="12 13" key="1">
    <citation type="submission" date="2020-03" db="EMBL/GenBank/DDBJ databases">
        <title>Draft Genome Sequence of Cudoniella acicularis.</title>
        <authorList>
            <person name="Buettner E."/>
            <person name="Kellner H."/>
        </authorList>
    </citation>
    <scope>NUCLEOTIDE SEQUENCE [LARGE SCALE GENOMIC DNA]</scope>
    <source>
        <strain evidence="12 13">DSM 108380</strain>
    </source>
</reference>
<keyword evidence="9" id="KW-0503">Monooxygenase</keyword>
<evidence type="ECO:0000313" key="12">
    <source>
        <dbReference type="EMBL" id="KAF4628188.1"/>
    </source>
</evidence>
<protein>
    <recommendedName>
        <fullName evidence="14">Cytochrome P450</fullName>
    </recommendedName>
</protein>
<comment type="cofactor">
    <cofactor evidence="1">
        <name>heme</name>
        <dbReference type="ChEBI" id="CHEBI:30413"/>
    </cofactor>
</comment>
<dbReference type="InterPro" id="IPR000537">
    <property type="entry name" value="UbiA_prenyltransferase"/>
</dbReference>
<dbReference type="GO" id="GO:0005506">
    <property type="term" value="F:iron ion binding"/>
    <property type="evidence" value="ECO:0007669"/>
    <property type="project" value="InterPro"/>
</dbReference>
<gene>
    <name evidence="12" type="ORF">G7Y89_g9964</name>
</gene>
<dbReference type="AlphaFoldDB" id="A0A8H4RFW9"/>
<keyword evidence="4 11" id="KW-0812">Transmembrane</keyword>
<keyword evidence="8" id="KW-0408">Iron</keyword>
<dbReference type="InterPro" id="IPR001128">
    <property type="entry name" value="Cyt_P450"/>
</dbReference>
<dbReference type="EMBL" id="JAAMPI010000848">
    <property type="protein sequence ID" value="KAF4628188.1"/>
    <property type="molecule type" value="Genomic_DNA"/>
</dbReference>
<evidence type="ECO:0000256" key="1">
    <source>
        <dbReference type="ARBA" id="ARBA00001971"/>
    </source>
</evidence>
<dbReference type="PANTHER" id="PTHR46206:SF6">
    <property type="entry name" value="CYTOCHROME P450 MONOOXYGENASE AN1598-RELATED"/>
    <property type="match status" value="1"/>
</dbReference>
<dbReference type="GO" id="GO:0016020">
    <property type="term" value="C:membrane"/>
    <property type="evidence" value="ECO:0007669"/>
    <property type="project" value="UniProtKB-SubCell"/>
</dbReference>
<evidence type="ECO:0000256" key="5">
    <source>
        <dbReference type="ARBA" id="ARBA00022723"/>
    </source>
</evidence>
<evidence type="ECO:0000256" key="4">
    <source>
        <dbReference type="ARBA" id="ARBA00022692"/>
    </source>
</evidence>
<evidence type="ECO:0000256" key="3">
    <source>
        <dbReference type="ARBA" id="ARBA00010617"/>
    </source>
</evidence>
<evidence type="ECO:0000256" key="11">
    <source>
        <dbReference type="SAM" id="Phobius"/>
    </source>
</evidence>
<sequence length="915" mass="103954">MFSIEKAEEINDFSNISDNFRSLKMPSLIARFPKLLWLFSKSDISTFVVPDTAFGIFGALSGTLLTTNSSPDLISTLLRTPLVAGFIWFNVLVFELANQRLPESIIEDRLNKPWRPLPNGLITPVQTRRFLLAVLPIFLGISVGMGVWRETSILFTLTYMYNDLKGGDEDFIVRNLIIAAAFGVYNEGALRIASGPGHAPTTLGFTWTAIVSCIIFSTMHVQDMQDQEGDLAKGRRSAPIVLGDWVARWTVAIPVTFWSVFCPLYWDTSILGWVLPIVVGSIIAVRELWLREPEADHTTWTNNLPVDRSGMWSSLLHFCASPACRSPNGRNQIDAMLPMHHDEHASPIPAAHNEYSSAFIKARDRACFPESLLPHFINRILSLNSRNTSGKMALFESQHLTYAEELQKLTLAVTLMFISLFSSVIYVAILDFSKTYVVPPKHFPKRSWKTVFFKPKIDAPLVEPKPGSNDFKEVLERGSRLYPDRPYRIPHHPYEWVIVPYKMIDEIRNIPESKLSFQQGSYDFFMGWHTGVTNHERTVANILKTGVNRIIDVVYGVVQDESYRTVLENIGDCPDWTTIQLLPRTVSMIMAISQRVFVGDPLCRDPEWLYCIYQVTQNAFGSVPSLWKYNWFTRPLAAWRHPALKSVRSHREKAKRMLKPVLEKRLKDMEDSDFKPAPDLMQFVLDATQKTGEGRSLDYQVNAIIGTGRAALFTTGLTIYQLAYDLATHPEYIEPLREEFLELGDVPLTRANVNKLVKLDSFVRESQRHSKFMLVGTFRKVMKDITLSDGTRLPAGAYVGTNVQDAVFNNSTLEDPYKFDGFRFAKLRAQGKGQMYQSVQTAADHLVYGHGNQACPGRFFAAHEAKVVTSRILMNYDFKIKNMPDAHPFSHVKGIMTEANPSVEFEFKKREWAYP</sequence>
<dbReference type="GO" id="GO:0016705">
    <property type="term" value="F:oxidoreductase activity, acting on paired donors, with incorporation or reduction of molecular oxygen"/>
    <property type="evidence" value="ECO:0007669"/>
    <property type="project" value="InterPro"/>
</dbReference>
<comment type="subcellular location">
    <subcellularLocation>
        <location evidence="2">Membrane</location>
        <topology evidence="2">Multi-pass membrane protein</topology>
    </subcellularLocation>
</comment>
<dbReference type="InterPro" id="IPR036396">
    <property type="entry name" value="Cyt_P450_sf"/>
</dbReference>
<keyword evidence="7" id="KW-0560">Oxidoreductase</keyword>
<evidence type="ECO:0008006" key="14">
    <source>
        <dbReference type="Google" id="ProtNLM"/>
    </source>
</evidence>
<feature type="transmembrane region" description="Helical" evidence="11">
    <location>
        <begin position="204"/>
        <end position="224"/>
    </location>
</feature>
<dbReference type="CDD" id="cd11041">
    <property type="entry name" value="CYP503A1-like"/>
    <property type="match status" value="1"/>
</dbReference>
<dbReference type="PANTHER" id="PTHR46206">
    <property type="entry name" value="CYTOCHROME P450"/>
    <property type="match status" value="1"/>
</dbReference>
<evidence type="ECO:0000256" key="8">
    <source>
        <dbReference type="ARBA" id="ARBA00023004"/>
    </source>
</evidence>
<dbReference type="Pfam" id="PF00067">
    <property type="entry name" value="p450"/>
    <property type="match status" value="1"/>
</dbReference>
<keyword evidence="5" id="KW-0479">Metal-binding</keyword>
<keyword evidence="10 11" id="KW-0472">Membrane</keyword>
<accession>A0A8H4RFW9</accession>
<proteinExistence type="inferred from homology"/>
<name>A0A8H4RFW9_9HELO</name>
<evidence type="ECO:0000256" key="7">
    <source>
        <dbReference type="ARBA" id="ARBA00023002"/>
    </source>
</evidence>
<feature type="transmembrane region" description="Helical" evidence="11">
    <location>
        <begin position="130"/>
        <end position="148"/>
    </location>
</feature>
<feature type="transmembrane region" description="Helical" evidence="11">
    <location>
        <begin position="272"/>
        <end position="289"/>
    </location>
</feature>
<evidence type="ECO:0000256" key="9">
    <source>
        <dbReference type="ARBA" id="ARBA00023033"/>
    </source>
</evidence>
<dbReference type="GO" id="GO:0020037">
    <property type="term" value="F:heme binding"/>
    <property type="evidence" value="ECO:0007669"/>
    <property type="project" value="InterPro"/>
</dbReference>
<dbReference type="OrthoDB" id="3460997at2759"/>
<dbReference type="Pfam" id="PF01040">
    <property type="entry name" value="UbiA"/>
    <property type="match status" value="1"/>
</dbReference>
<dbReference type="GO" id="GO:0016765">
    <property type="term" value="F:transferase activity, transferring alkyl or aryl (other than methyl) groups"/>
    <property type="evidence" value="ECO:0007669"/>
    <property type="project" value="InterPro"/>
</dbReference>
<dbReference type="Proteomes" id="UP000566819">
    <property type="component" value="Unassembled WGS sequence"/>
</dbReference>
<dbReference type="SUPFAM" id="SSF48264">
    <property type="entry name" value="Cytochrome P450"/>
    <property type="match status" value="1"/>
</dbReference>
<evidence type="ECO:0000313" key="13">
    <source>
        <dbReference type="Proteomes" id="UP000566819"/>
    </source>
</evidence>
<evidence type="ECO:0000256" key="2">
    <source>
        <dbReference type="ARBA" id="ARBA00004141"/>
    </source>
</evidence>
<comment type="caution">
    <text evidence="12">The sequence shown here is derived from an EMBL/GenBank/DDBJ whole genome shotgun (WGS) entry which is preliminary data.</text>
</comment>
<feature type="transmembrane region" description="Helical" evidence="11">
    <location>
        <begin position="409"/>
        <end position="429"/>
    </location>
</feature>
<evidence type="ECO:0000256" key="10">
    <source>
        <dbReference type="ARBA" id="ARBA00023136"/>
    </source>
</evidence>
<comment type="similarity">
    <text evidence="3">Belongs to the cytochrome P450 family.</text>
</comment>
<dbReference type="CDD" id="cd13965">
    <property type="entry name" value="PT_UbiA_3"/>
    <property type="match status" value="1"/>
</dbReference>
<keyword evidence="13" id="KW-1185">Reference proteome</keyword>
<dbReference type="Gene3D" id="1.10.630.10">
    <property type="entry name" value="Cytochrome P450"/>
    <property type="match status" value="1"/>
</dbReference>
<organism evidence="12 13">
    <name type="scientific">Cudoniella acicularis</name>
    <dbReference type="NCBI Taxonomy" id="354080"/>
    <lineage>
        <taxon>Eukaryota</taxon>
        <taxon>Fungi</taxon>
        <taxon>Dikarya</taxon>
        <taxon>Ascomycota</taxon>
        <taxon>Pezizomycotina</taxon>
        <taxon>Leotiomycetes</taxon>
        <taxon>Helotiales</taxon>
        <taxon>Tricladiaceae</taxon>
        <taxon>Cudoniella</taxon>
    </lineage>
</organism>
<dbReference type="GO" id="GO:0004497">
    <property type="term" value="F:monooxygenase activity"/>
    <property type="evidence" value="ECO:0007669"/>
    <property type="project" value="UniProtKB-KW"/>
</dbReference>
<evidence type="ECO:0000256" key="6">
    <source>
        <dbReference type="ARBA" id="ARBA00022989"/>
    </source>
</evidence>